<reference evidence="1" key="1">
    <citation type="journal article" date="2023" name="G3 (Bethesda)">
        <title>Whole genome assembly and annotation of the endangered Caribbean coral Acropora cervicornis.</title>
        <authorList>
            <person name="Selwyn J.D."/>
            <person name="Vollmer S.V."/>
        </authorList>
    </citation>
    <scope>NUCLEOTIDE SEQUENCE</scope>
    <source>
        <strain evidence="1">K2</strain>
    </source>
</reference>
<keyword evidence="2" id="KW-1185">Reference proteome</keyword>
<evidence type="ECO:0000313" key="1">
    <source>
        <dbReference type="EMBL" id="KAK2574492.1"/>
    </source>
</evidence>
<organism evidence="1 2">
    <name type="scientific">Acropora cervicornis</name>
    <name type="common">Staghorn coral</name>
    <dbReference type="NCBI Taxonomy" id="6130"/>
    <lineage>
        <taxon>Eukaryota</taxon>
        <taxon>Metazoa</taxon>
        <taxon>Cnidaria</taxon>
        <taxon>Anthozoa</taxon>
        <taxon>Hexacorallia</taxon>
        <taxon>Scleractinia</taxon>
        <taxon>Astrocoeniina</taxon>
        <taxon>Acroporidae</taxon>
        <taxon>Acropora</taxon>
    </lineage>
</organism>
<sequence length="260" mass="29765">MDLDVDVMAAHKYEPSLHIIGLENSAFGQGEGRRHRKKNRRRNFSVQHFQAKYFGRKVFVIIMKLFFLFVKVYCRQDVSTMMMAGRYALMIALAISLVPSECKPAALHHGNRGHQKHCSEVRDRPCVQHTDCACVNRHNRTLICTSQGTCGPANGNFNTPGRTIQRRTCPSVQGKPCIQDSECACVNPDNTTLYCNLYRQCAQLSRIEVMMRHILSKLPCPKVYKRRCEVNDDCPCSEHPLICEENECVRDKQFTKSLPR</sequence>
<dbReference type="Proteomes" id="UP001249851">
    <property type="component" value="Unassembled WGS sequence"/>
</dbReference>
<dbReference type="EMBL" id="JARQWQ010000001">
    <property type="protein sequence ID" value="KAK2574492.1"/>
    <property type="molecule type" value="Genomic_DNA"/>
</dbReference>
<evidence type="ECO:0000313" key="2">
    <source>
        <dbReference type="Proteomes" id="UP001249851"/>
    </source>
</evidence>
<reference evidence="1" key="2">
    <citation type="journal article" date="2023" name="Science">
        <title>Genomic signatures of disease resistance in endangered staghorn corals.</title>
        <authorList>
            <person name="Vollmer S.V."/>
            <person name="Selwyn J.D."/>
            <person name="Despard B.A."/>
            <person name="Roesel C.L."/>
        </authorList>
    </citation>
    <scope>NUCLEOTIDE SEQUENCE</scope>
    <source>
        <strain evidence="1">K2</strain>
    </source>
</reference>
<accession>A0AAD9R7C9</accession>
<proteinExistence type="predicted"/>
<dbReference type="AlphaFoldDB" id="A0AAD9R7C9"/>
<protein>
    <submittedName>
        <fullName evidence="1">Uncharacterized protein</fullName>
    </submittedName>
</protein>
<comment type="caution">
    <text evidence="1">The sequence shown here is derived from an EMBL/GenBank/DDBJ whole genome shotgun (WGS) entry which is preliminary data.</text>
</comment>
<gene>
    <name evidence="1" type="ORF">P5673_000667</name>
</gene>
<name>A0AAD9R7C9_ACRCE</name>